<keyword evidence="2" id="KW-1185">Reference proteome</keyword>
<dbReference type="Proteomes" id="UP000596661">
    <property type="component" value="Unassembled WGS sequence"/>
</dbReference>
<evidence type="ECO:0000313" key="1">
    <source>
        <dbReference type="EnsemblPlants" id="cds.evm.model.ctgX209.1"/>
    </source>
</evidence>
<dbReference type="PANTHER" id="PTHR46201">
    <property type="entry name" value="PHD FINGER PROTEIN MALE MEIOCYTE DEATH 1-RELATED"/>
    <property type="match status" value="1"/>
</dbReference>
<dbReference type="PANTHER" id="PTHR46201:SF3">
    <property type="entry name" value="OS01G0877500 PROTEIN"/>
    <property type="match status" value="1"/>
</dbReference>
<proteinExistence type="predicted"/>
<dbReference type="EnsemblPlants" id="evm.model.ctgX209.1">
    <property type="protein sequence ID" value="cds.evm.model.ctgX209.1"/>
    <property type="gene ID" value="evm.TU.ctgX209.1"/>
</dbReference>
<dbReference type="AlphaFoldDB" id="A0A803QS08"/>
<sequence>MVELSAAAFHNQRHPWYGDWGYEFGAGSFALSLDAYKASVESLSSLPLSIFSLRDKLDSHLQTLSHTTSLVQLRRACECAPPELLDYCLKELGGKMTPNGMVVNATRILILEILEFVLR</sequence>
<evidence type="ECO:0000313" key="2">
    <source>
        <dbReference type="Proteomes" id="UP000596661"/>
    </source>
</evidence>
<organism evidence="1 2">
    <name type="scientific">Cannabis sativa</name>
    <name type="common">Hemp</name>
    <name type="synonym">Marijuana</name>
    <dbReference type="NCBI Taxonomy" id="3483"/>
    <lineage>
        <taxon>Eukaryota</taxon>
        <taxon>Viridiplantae</taxon>
        <taxon>Streptophyta</taxon>
        <taxon>Embryophyta</taxon>
        <taxon>Tracheophyta</taxon>
        <taxon>Spermatophyta</taxon>
        <taxon>Magnoliopsida</taxon>
        <taxon>eudicotyledons</taxon>
        <taxon>Gunneridae</taxon>
        <taxon>Pentapetalae</taxon>
        <taxon>rosids</taxon>
        <taxon>fabids</taxon>
        <taxon>Rosales</taxon>
        <taxon>Cannabaceae</taxon>
        <taxon>Cannabis</taxon>
    </lineage>
</organism>
<reference evidence="1" key="1">
    <citation type="submission" date="2021-03" db="UniProtKB">
        <authorList>
            <consortium name="EnsemblPlants"/>
        </authorList>
    </citation>
    <scope>IDENTIFICATION</scope>
</reference>
<dbReference type="Gramene" id="evm.model.ctgX209.1">
    <property type="protein sequence ID" value="cds.evm.model.ctgX209.1"/>
    <property type="gene ID" value="evm.TU.ctgX209.1"/>
</dbReference>
<protein>
    <submittedName>
        <fullName evidence="1">Uncharacterized protein</fullName>
    </submittedName>
</protein>
<name>A0A803QS08_CANSA</name>
<accession>A0A803QS08</accession>